<dbReference type="CDD" id="cd06558">
    <property type="entry name" value="crotonase-like"/>
    <property type="match status" value="1"/>
</dbReference>
<dbReference type="PANTHER" id="PTHR11941">
    <property type="entry name" value="ENOYL-COA HYDRATASE-RELATED"/>
    <property type="match status" value="1"/>
</dbReference>
<proteinExistence type="predicted"/>
<dbReference type="Proteomes" id="UP001500782">
    <property type="component" value="Unassembled WGS sequence"/>
</dbReference>
<dbReference type="RefSeq" id="WP_343800953.1">
    <property type="nucleotide sequence ID" value="NZ_BAAADJ010000055.1"/>
</dbReference>
<reference evidence="2 3" key="1">
    <citation type="journal article" date="2019" name="Int. J. Syst. Evol. Microbiol.">
        <title>The Global Catalogue of Microorganisms (GCM) 10K type strain sequencing project: providing services to taxonomists for standard genome sequencing and annotation.</title>
        <authorList>
            <consortium name="The Broad Institute Genomics Platform"/>
            <consortium name="The Broad Institute Genome Sequencing Center for Infectious Disease"/>
            <person name="Wu L."/>
            <person name="Ma J."/>
        </authorList>
    </citation>
    <scope>NUCLEOTIDE SEQUENCE [LARGE SCALE GENOMIC DNA]</scope>
    <source>
        <strain evidence="2 3">JCM 9731</strain>
    </source>
</reference>
<keyword evidence="1" id="KW-0456">Lyase</keyword>
<dbReference type="PANTHER" id="PTHR11941:SF27">
    <property type="entry name" value="ETHYLMALONYL-COA DECARBOXYLASE"/>
    <property type="match status" value="1"/>
</dbReference>
<sequence>MSDYSIEEKFPHTIFFTIKRKQVHNAINYQVMQGFEEVIERIEQDHRIALLVITGEGDRAFCSGGDLQAFHSLHTAEESYQMLERMAHVLFKLATLPVPVVCLLNGTAVGGGMEIATACDIRYAKKTAKFGFIQANLAITTGWGGGTLFLEKFQPNFALEWLLKADKRDASELYEAGFLTGLFEGDPFELFAREFQSVLSHEPDVMRAYKNIYLQKLDKSSLLDRMLKEAENCSVLWQKDAHHLAVSKFLNKT</sequence>
<keyword evidence="3" id="KW-1185">Reference proteome</keyword>
<name>A0ABN0WIL6_9BACI</name>
<accession>A0ABN0WIL6</accession>
<dbReference type="InterPro" id="IPR001753">
    <property type="entry name" value="Enoyl-CoA_hydra/iso"/>
</dbReference>
<dbReference type="InterPro" id="IPR029045">
    <property type="entry name" value="ClpP/crotonase-like_dom_sf"/>
</dbReference>
<dbReference type="EMBL" id="BAAADJ010000055">
    <property type="protein sequence ID" value="GAA0338930.1"/>
    <property type="molecule type" value="Genomic_DNA"/>
</dbReference>
<organism evidence="2 3">
    <name type="scientific">Bacillus carboniphilus</name>
    <dbReference type="NCBI Taxonomy" id="86663"/>
    <lineage>
        <taxon>Bacteria</taxon>
        <taxon>Bacillati</taxon>
        <taxon>Bacillota</taxon>
        <taxon>Bacilli</taxon>
        <taxon>Bacillales</taxon>
        <taxon>Bacillaceae</taxon>
        <taxon>Bacillus</taxon>
    </lineage>
</organism>
<evidence type="ECO:0000313" key="2">
    <source>
        <dbReference type="EMBL" id="GAA0338930.1"/>
    </source>
</evidence>
<dbReference type="Pfam" id="PF00378">
    <property type="entry name" value="ECH_1"/>
    <property type="match status" value="1"/>
</dbReference>
<evidence type="ECO:0000256" key="1">
    <source>
        <dbReference type="ARBA" id="ARBA00023239"/>
    </source>
</evidence>
<comment type="caution">
    <text evidence="2">The sequence shown here is derived from an EMBL/GenBank/DDBJ whole genome shotgun (WGS) entry which is preliminary data.</text>
</comment>
<gene>
    <name evidence="2" type="ORF">GCM10008967_31530</name>
</gene>
<dbReference type="SUPFAM" id="SSF52096">
    <property type="entry name" value="ClpP/crotonase"/>
    <property type="match status" value="1"/>
</dbReference>
<evidence type="ECO:0000313" key="3">
    <source>
        <dbReference type="Proteomes" id="UP001500782"/>
    </source>
</evidence>
<dbReference type="Gene3D" id="3.90.226.10">
    <property type="entry name" value="2-enoyl-CoA Hydratase, Chain A, domain 1"/>
    <property type="match status" value="1"/>
</dbReference>
<protein>
    <submittedName>
        <fullName evidence="2">Enoyl-CoA hydratase/isomerase family protein</fullName>
    </submittedName>
</protein>